<dbReference type="RefSeq" id="WP_354742633.1">
    <property type="nucleotide sequence ID" value="NZ_JBHMAY010000061.1"/>
</dbReference>
<organism evidence="4 5">
    <name type="scientific">Amycolatopsis halotolerans</name>
    <dbReference type="NCBI Taxonomy" id="330083"/>
    <lineage>
        <taxon>Bacteria</taxon>
        <taxon>Bacillati</taxon>
        <taxon>Actinomycetota</taxon>
        <taxon>Actinomycetes</taxon>
        <taxon>Pseudonocardiales</taxon>
        <taxon>Pseudonocardiaceae</taxon>
        <taxon>Amycolatopsis</taxon>
    </lineage>
</organism>
<dbReference type="Gene3D" id="1.10.1200.10">
    <property type="entry name" value="ACP-like"/>
    <property type="match status" value="1"/>
</dbReference>
<dbReference type="InterPro" id="IPR036736">
    <property type="entry name" value="ACP-like_sf"/>
</dbReference>
<dbReference type="Pfam" id="PF00550">
    <property type="entry name" value="PP-binding"/>
    <property type="match status" value="1"/>
</dbReference>
<dbReference type="PROSITE" id="PS50075">
    <property type="entry name" value="CARRIER"/>
    <property type="match status" value="1"/>
</dbReference>
<evidence type="ECO:0000259" key="3">
    <source>
        <dbReference type="PROSITE" id="PS50075"/>
    </source>
</evidence>
<dbReference type="InterPro" id="IPR020806">
    <property type="entry name" value="PKS_PP-bd"/>
</dbReference>
<evidence type="ECO:0000313" key="5">
    <source>
        <dbReference type="Proteomes" id="UP001595764"/>
    </source>
</evidence>
<comment type="caution">
    <text evidence="4">The sequence shown here is derived from an EMBL/GenBank/DDBJ whole genome shotgun (WGS) entry which is preliminary data.</text>
</comment>
<keyword evidence="2" id="KW-0597">Phosphoprotein</keyword>
<dbReference type="EMBL" id="JBHRWI010000074">
    <property type="protein sequence ID" value="MFC3517099.1"/>
    <property type="molecule type" value="Genomic_DNA"/>
</dbReference>
<protein>
    <submittedName>
        <fullName evidence="4">Phosphopantetheine-binding protein</fullName>
    </submittedName>
</protein>
<keyword evidence="5" id="KW-1185">Reference proteome</keyword>
<evidence type="ECO:0000256" key="1">
    <source>
        <dbReference type="ARBA" id="ARBA00022450"/>
    </source>
</evidence>
<accession>A0ABV7QX96</accession>
<dbReference type="Proteomes" id="UP001595764">
    <property type="component" value="Unassembled WGS sequence"/>
</dbReference>
<keyword evidence="1" id="KW-0596">Phosphopantetheine</keyword>
<sequence length="91" mass="9861">MPESRVALSPAEYEHPADELEERVAAIMAAVLDVDLVGRRDSFYDLGGGSLAAIRICARIAGKIGCRLDPTVLLEHDELADFVEQIRQGAP</sequence>
<proteinExistence type="predicted"/>
<reference evidence="5" key="1">
    <citation type="journal article" date="2019" name="Int. J. Syst. Evol. Microbiol.">
        <title>The Global Catalogue of Microorganisms (GCM) 10K type strain sequencing project: providing services to taxonomists for standard genome sequencing and annotation.</title>
        <authorList>
            <consortium name="The Broad Institute Genomics Platform"/>
            <consortium name="The Broad Institute Genome Sequencing Center for Infectious Disease"/>
            <person name="Wu L."/>
            <person name="Ma J."/>
        </authorList>
    </citation>
    <scope>NUCLEOTIDE SEQUENCE [LARGE SCALE GENOMIC DNA]</scope>
    <source>
        <strain evidence="5">CGMCC 4.7682</strain>
    </source>
</reference>
<gene>
    <name evidence="4" type="ORF">ACFORO_43540</name>
</gene>
<feature type="domain" description="Carrier" evidence="3">
    <location>
        <begin position="15"/>
        <end position="90"/>
    </location>
</feature>
<dbReference type="InterPro" id="IPR009081">
    <property type="entry name" value="PP-bd_ACP"/>
</dbReference>
<name>A0ABV7QX96_9PSEU</name>
<dbReference type="SMART" id="SM00823">
    <property type="entry name" value="PKS_PP"/>
    <property type="match status" value="1"/>
</dbReference>
<evidence type="ECO:0000256" key="2">
    <source>
        <dbReference type="ARBA" id="ARBA00022553"/>
    </source>
</evidence>
<dbReference type="SUPFAM" id="SSF47336">
    <property type="entry name" value="ACP-like"/>
    <property type="match status" value="1"/>
</dbReference>
<evidence type="ECO:0000313" key="4">
    <source>
        <dbReference type="EMBL" id="MFC3517099.1"/>
    </source>
</evidence>